<evidence type="ECO:0000313" key="2">
    <source>
        <dbReference type="Proteomes" id="UP001233999"/>
    </source>
</evidence>
<name>A0AAD8E6H5_DIPPU</name>
<sequence length="61" mass="6747">TTTLHGASPHYAMKGRCMNHAVSRNTADNIAAISNHTSGVKRSDWLLRTIRCSLEGLYLTF</sequence>
<keyword evidence="2" id="KW-1185">Reference proteome</keyword>
<dbReference type="Proteomes" id="UP001233999">
    <property type="component" value="Unassembled WGS sequence"/>
</dbReference>
<organism evidence="1 2">
    <name type="scientific">Diploptera punctata</name>
    <name type="common">Pacific beetle cockroach</name>
    <dbReference type="NCBI Taxonomy" id="6984"/>
    <lineage>
        <taxon>Eukaryota</taxon>
        <taxon>Metazoa</taxon>
        <taxon>Ecdysozoa</taxon>
        <taxon>Arthropoda</taxon>
        <taxon>Hexapoda</taxon>
        <taxon>Insecta</taxon>
        <taxon>Pterygota</taxon>
        <taxon>Neoptera</taxon>
        <taxon>Polyneoptera</taxon>
        <taxon>Dictyoptera</taxon>
        <taxon>Blattodea</taxon>
        <taxon>Blaberoidea</taxon>
        <taxon>Blaberidae</taxon>
        <taxon>Diplopterinae</taxon>
        <taxon>Diploptera</taxon>
    </lineage>
</organism>
<feature type="non-terminal residue" evidence="1">
    <location>
        <position position="1"/>
    </location>
</feature>
<protein>
    <submittedName>
        <fullName evidence="1">Uncharacterized protein</fullName>
    </submittedName>
</protein>
<reference evidence="1" key="2">
    <citation type="submission" date="2023-05" db="EMBL/GenBank/DDBJ databases">
        <authorList>
            <person name="Fouks B."/>
        </authorList>
    </citation>
    <scope>NUCLEOTIDE SEQUENCE</scope>
    <source>
        <strain evidence="1">Stay&amp;Tobe</strain>
        <tissue evidence="1">Testes</tissue>
    </source>
</reference>
<comment type="caution">
    <text evidence="1">The sequence shown here is derived from an EMBL/GenBank/DDBJ whole genome shotgun (WGS) entry which is preliminary data.</text>
</comment>
<accession>A0AAD8E6H5</accession>
<feature type="non-terminal residue" evidence="1">
    <location>
        <position position="61"/>
    </location>
</feature>
<evidence type="ECO:0000313" key="1">
    <source>
        <dbReference type="EMBL" id="KAJ9578606.1"/>
    </source>
</evidence>
<proteinExistence type="predicted"/>
<dbReference type="AlphaFoldDB" id="A0AAD8E6H5"/>
<gene>
    <name evidence="1" type="ORF">L9F63_005163</name>
</gene>
<dbReference type="EMBL" id="JASPKZ010008867">
    <property type="protein sequence ID" value="KAJ9578606.1"/>
    <property type="molecule type" value="Genomic_DNA"/>
</dbReference>
<reference evidence="1" key="1">
    <citation type="journal article" date="2023" name="IScience">
        <title>Live-bearing cockroach genome reveals convergent evolutionary mechanisms linked to viviparity in insects and beyond.</title>
        <authorList>
            <person name="Fouks B."/>
            <person name="Harrison M.C."/>
            <person name="Mikhailova A.A."/>
            <person name="Marchal E."/>
            <person name="English S."/>
            <person name="Carruthers M."/>
            <person name="Jennings E.C."/>
            <person name="Chiamaka E.L."/>
            <person name="Frigard R.A."/>
            <person name="Pippel M."/>
            <person name="Attardo G.M."/>
            <person name="Benoit J.B."/>
            <person name="Bornberg-Bauer E."/>
            <person name="Tobe S.S."/>
        </authorList>
    </citation>
    <scope>NUCLEOTIDE SEQUENCE</scope>
    <source>
        <strain evidence="1">Stay&amp;Tobe</strain>
    </source>
</reference>